<feature type="compositionally biased region" description="Basic and acidic residues" evidence="1">
    <location>
        <begin position="1"/>
        <end position="25"/>
    </location>
</feature>
<feature type="compositionally biased region" description="Polar residues" evidence="1">
    <location>
        <begin position="404"/>
        <end position="436"/>
    </location>
</feature>
<dbReference type="EMBL" id="JAJJMB010012776">
    <property type="protein sequence ID" value="KAI3873481.1"/>
    <property type="molecule type" value="Genomic_DNA"/>
</dbReference>
<name>A0AAD4X993_9MAGN</name>
<dbReference type="PANTHER" id="PTHR33018">
    <property type="entry name" value="OS10G0338966 PROTEIN-RELATED"/>
    <property type="match status" value="1"/>
</dbReference>
<organism evidence="2 3">
    <name type="scientific">Papaver atlanticum</name>
    <dbReference type="NCBI Taxonomy" id="357466"/>
    <lineage>
        <taxon>Eukaryota</taxon>
        <taxon>Viridiplantae</taxon>
        <taxon>Streptophyta</taxon>
        <taxon>Embryophyta</taxon>
        <taxon>Tracheophyta</taxon>
        <taxon>Spermatophyta</taxon>
        <taxon>Magnoliopsida</taxon>
        <taxon>Ranunculales</taxon>
        <taxon>Papaveraceae</taxon>
        <taxon>Papaveroideae</taxon>
        <taxon>Papaver</taxon>
    </lineage>
</organism>
<comment type="caution">
    <text evidence="2">The sequence shown here is derived from an EMBL/GenBank/DDBJ whole genome shotgun (WGS) entry which is preliminary data.</text>
</comment>
<feature type="compositionally biased region" description="Acidic residues" evidence="1">
    <location>
        <begin position="63"/>
        <end position="82"/>
    </location>
</feature>
<dbReference type="Proteomes" id="UP001202328">
    <property type="component" value="Unassembled WGS sequence"/>
</dbReference>
<evidence type="ECO:0008006" key="4">
    <source>
        <dbReference type="Google" id="ProtNLM"/>
    </source>
</evidence>
<dbReference type="PANTHER" id="PTHR33018:SF31">
    <property type="entry name" value="TRANSPOSASE, PTTA_EN_SPM, PLANT"/>
    <property type="match status" value="1"/>
</dbReference>
<proteinExistence type="predicted"/>
<gene>
    <name evidence="2" type="ORF">MKW98_008133</name>
</gene>
<dbReference type="Pfam" id="PF03004">
    <property type="entry name" value="Transposase_24"/>
    <property type="match status" value="1"/>
</dbReference>
<feature type="region of interest" description="Disordered" evidence="1">
    <location>
        <begin position="403"/>
        <end position="436"/>
    </location>
</feature>
<feature type="compositionally biased region" description="Polar residues" evidence="1">
    <location>
        <begin position="26"/>
        <end position="44"/>
    </location>
</feature>
<sequence>MLTPAKFKEDAANSKEGRKTGKWKLDTSTGPCPSIQLKNPNDTFSDFKEEEEDETLQHNKDVQEEESDVYSDEGKDNDDGDETGVGKELENDDNGSDDKPEDEVVEPTKRIKFVPCGPMQMHAMKLDNTYTKPIGDPSVQLASFLGVLVRHNIPLTFKDWRVILTKMIYIYLQQRFIVPEHYQDYYFAKMGAYLKESRSRKAGLVLKALDQLQGEEKKKRIAKLMPTSMSVNNGKRVGSAKFRVKRLKMQEIRSKHNTPHTISRKGYARLEVEMQKDLNTTEQIDRADLWKAGHKQHEGRDPNPGVLRAFKKIEESQAQHGSDCGSSLTDDVLTKALGKDKGVRLKGTGFGVTRKSIATNTHYKLIIKECQENCRAMNDHLVMLEEKSSKCVCVEVHSHRDSPVASNNLVSTSRVVPSNGKSSTPTTSPVNRSNEV</sequence>
<evidence type="ECO:0000313" key="2">
    <source>
        <dbReference type="EMBL" id="KAI3873481.1"/>
    </source>
</evidence>
<reference evidence="2" key="1">
    <citation type="submission" date="2022-04" db="EMBL/GenBank/DDBJ databases">
        <title>A functionally conserved STORR gene fusion in Papaver species that diverged 16.8 million years ago.</title>
        <authorList>
            <person name="Catania T."/>
        </authorList>
    </citation>
    <scope>NUCLEOTIDE SEQUENCE</scope>
    <source>
        <strain evidence="2">S-188037</strain>
    </source>
</reference>
<accession>A0AAD4X993</accession>
<feature type="compositionally biased region" description="Acidic residues" evidence="1">
    <location>
        <begin position="90"/>
        <end position="105"/>
    </location>
</feature>
<protein>
    <recommendedName>
        <fullName evidence="4">Transposase</fullName>
    </recommendedName>
</protein>
<evidence type="ECO:0000313" key="3">
    <source>
        <dbReference type="Proteomes" id="UP001202328"/>
    </source>
</evidence>
<evidence type="ECO:0000256" key="1">
    <source>
        <dbReference type="SAM" id="MobiDB-lite"/>
    </source>
</evidence>
<dbReference type="AlphaFoldDB" id="A0AAD4X993"/>
<keyword evidence="3" id="KW-1185">Reference proteome</keyword>
<feature type="region of interest" description="Disordered" evidence="1">
    <location>
        <begin position="1"/>
        <end position="108"/>
    </location>
</feature>
<dbReference type="InterPro" id="IPR004252">
    <property type="entry name" value="Probable_transposase_24"/>
</dbReference>